<dbReference type="Proteomes" id="UP000037395">
    <property type="component" value="Unassembled WGS sequence"/>
</dbReference>
<organism evidence="1 2">
    <name type="scientific">Kitasatospora aureofaciens</name>
    <name type="common">Streptomyces aureofaciens</name>
    <dbReference type="NCBI Taxonomy" id="1894"/>
    <lineage>
        <taxon>Bacteria</taxon>
        <taxon>Bacillati</taxon>
        <taxon>Actinomycetota</taxon>
        <taxon>Actinomycetes</taxon>
        <taxon>Kitasatosporales</taxon>
        <taxon>Streptomycetaceae</taxon>
        <taxon>Kitasatospora</taxon>
    </lineage>
</organism>
<name>A0A1E7NAE2_KITAU</name>
<evidence type="ECO:0000313" key="2">
    <source>
        <dbReference type="Proteomes" id="UP000037395"/>
    </source>
</evidence>
<sequence>MVEVKGLTGPAQFSKLSDALSALLASLRALPLTVEQLDYFDELFGPDSAQRIGHRLATYGEVRSLAFLGLTPHLVKLYPADPGSPR</sequence>
<keyword evidence="2" id="KW-1185">Reference proteome</keyword>
<protein>
    <submittedName>
        <fullName evidence="1">Uncharacterized protein</fullName>
    </submittedName>
</protein>
<reference evidence="1" key="1">
    <citation type="submission" date="2016-08" db="EMBL/GenBank/DDBJ databases">
        <title>Sequencing, Assembly and Comparative Genomics of S. aureofaciens ATCC 10762.</title>
        <authorList>
            <person name="Gradnigo J.S."/>
            <person name="Johnson N."/>
            <person name="Somerville G.A."/>
        </authorList>
    </citation>
    <scope>NUCLEOTIDE SEQUENCE [LARGE SCALE GENOMIC DNA]</scope>
    <source>
        <strain evidence="1">ATCC 10762</strain>
    </source>
</reference>
<dbReference type="EMBL" id="JPRF03000019">
    <property type="protein sequence ID" value="OEV37652.1"/>
    <property type="molecule type" value="Genomic_DNA"/>
</dbReference>
<proteinExistence type="predicted"/>
<gene>
    <name evidence="1" type="ORF">HS99_0025450</name>
</gene>
<dbReference type="AlphaFoldDB" id="A0A1E7NAE2"/>
<accession>A0A1E7NAE2</accession>
<comment type="caution">
    <text evidence="1">The sequence shown here is derived from an EMBL/GenBank/DDBJ whole genome shotgun (WGS) entry which is preliminary data.</text>
</comment>
<evidence type="ECO:0000313" key="1">
    <source>
        <dbReference type="EMBL" id="OEV37652.1"/>
    </source>
</evidence>